<dbReference type="NCBIfam" id="NF001126">
    <property type="entry name" value="PRK00139.1-4"/>
    <property type="match status" value="1"/>
</dbReference>
<keyword evidence="10 11" id="KW-0961">Cell wall biogenesis/degradation</keyword>
<comment type="similarity">
    <text evidence="1 11">Belongs to the MurCDEF family. MurE subfamily.</text>
</comment>
<comment type="cofactor">
    <cofactor evidence="11">
        <name>Mg(2+)</name>
        <dbReference type="ChEBI" id="CHEBI:18420"/>
    </cofactor>
</comment>
<evidence type="ECO:0000256" key="6">
    <source>
        <dbReference type="ARBA" id="ARBA00022840"/>
    </source>
</evidence>
<feature type="domain" description="Mur ligase C-terminal" evidence="14">
    <location>
        <begin position="314"/>
        <end position="437"/>
    </location>
</feature>
<evidence type="ECO:0000256" key="11">
    <source>
        <dbReference type="HAMAP-Rule" id="MF_00208"/>
    </source>
</evidence>
<dbReference type="GO" id="GO:0008765">
    <property type="term" value="F:UDP-N-acetylmuramoylalanyl-D-glutamate-2,6-diaminopimelate ligase activity"/>
    <property type="evidence" value="ECO:0007669"/>
    <property type="project" value="UniProtKB-EC"/>
</dbReference>
<dbReference type="PANTHER" id="PTHR23135">
    <property type="entry name" value="MUR LIGASE FAMILY MEMBER"/>
    <property type="match status" value="1"/>
</dbReference>
<dbReference type="InterPro" id="IPR004101">
    <property type="entry name" value="Mur_ligase_C"/>
</dbReference>
<sequence>MDNRAVRSGDLFIAMPGERVHAARFASDAVDAGAVAVVTDAEGAQIAGDLSVPVIVVPDVAAIAGTLAAAAYGMPARHLRSFAVTGTNGKTTTTFMIDSILSKLGATTGLIGTVELRLAGQTFPARMTTPQPDELQATLEVLRERGGTDLVMEVSSHALAQGRTRPICFTVAGFTNLTQDHLDFHETFEDYFAAKKALFDTANSSRCVITVDDKYGQRLFDEVSRERDGVVALSLHGNAAPGGWNVSEIIEAEHGHSFTLTDPTGRHMRTSVTLPAIFNVANAALAIAMVVESGVSFDELCAVVADGISPIVPGRMEVVARQPRVVVDFAHNEDALAKAMDGLGTVDGRLIVVTGSAGDRDKGKRPAMARVVSERADLTVITDDDPHYEDPGAIRRDLISGIVEGAQWREIADRREAIRWAIDYAGPADTVLLAGRGHETTQNYGDFFIDIDDREVARTCVKEKNEQ</sequence>
<dbReference type="InterPro" id="IPR036615">
    <property type="entry name" value="Mur_ligase_C_dom_sf"/>
</dbReference>
<keyword evidence="4 11" id="KW-0132">Cell division</keyword>
<dbReference type="SUPFAM" id="SSF53244">
    <property type="entry name" value="MurD-like peptide ligases, peptide-binding domain"/>
    <property type="match status" value="1"/>
</dbReference>
<feature type="binding site" evidence="11">
    <location>
        <position position="163"/>
    </location>
    <ligand>
        <name>UDP-N-acetyl-alpha-D-muramoyl-L-alanyl-D-glutamate</name>
        <dbReference type="ChEBI" id="CHEBI:83900"/>
    </ligand>
</feature>
<dbReference type="InterPro" id="IPR035911">
    <property type="entry name" value="MurE/MurF_N"/>
</dbReference>
<keyword evidence="8 11" id="KW-0573">Peptidoglycan synthesis</keyword>
<evidence type="ECO:0000256" key="5">
    <source>
        <dbReference type="ARBA" id="ARBA00022741"/>
    </source>
</evidence>
<evidence type="ECO:0000256" key="4">
    <source>
        <dbReference type="ARBA" id="ARBA00022618"/>
    </source>
</evidence>
<dbReference type="HAMAP" id="MF_00208">
    <property type="entry name" value="MurE"/>
    <property type="match status" value="1"/>
</dbReference>
<evidence type="ECO:0000256" key="9">
    <source>
        <dbReference type="ARBA" id="ARBA00023306"/>
    </source>
</evidence>
<evidence type="ECO:0000259" key="13">
    <source>
        <dbReference type="Pfam" id="PF01225"/>
    </source>
</evidence>
<dbReference type="PANTHER" id="PTHR23135:SF4">
    <property type="entry name" value="UDP-N-ACETYLMURAMOYL-L-ALANYL-D-GLUTAMATE--2,6-DIAMINOPIMELATE LIGASE MURE HOMOLOG, CHLOROPLASTIC"/>
    <property type="match status" value="1"/>
</dbReference>
<dbReference type="SUPFAM" id="SSF53623">
    <property type="entry name" value="MurD-like peptide ligases, catalytic domain"/>
    <property type="match status" value="1"/>
</dbReference>
<feature type="domain" description="Mur ligase N-terminal catalytic" evidence="13">
    <location>
        <begin position="2"/>
        <end position="72"/>
    </location>
</feature>
<dbReference type="Pfam" id="PF01225">
    <property type="entry name" value="Mur_ligase"/>
    <property type="match status" value="1"/>
</dbReference>
<accession>A0ABY8FWB4</accession>
<keyword evidence="11" id="KW-0460">Magnesium</keyword>
<dbReference type="Gene3D" id="3.40.1390.10">
    <property type="entry name" value="MurE/MurF, N-terminal domain"/>
    <property type="match status" value="1"/>
</dbReference>
<keyword evidence="17" id="KW-1185">Reference proteome</keyword>
<comment type="pathway">
    <text evidence="11 12">Cell wall biogenesis; peptidoglycan biosynthesis.</text>
</comment>
<evidence type="ECO:0000256" key="10">
    <source>
        <dbReference type="ARBA" id="ARBA00023316"/>
    </source>
</evidence>
<evidence type="ECO:0000259" key="15">
    <source>
        <dbReference type="Pfam" id="PF08245"/>
    </source>
</evidence>
<feature type="binding site" evidence="11">
    <location>
        <begin position="86"/>
        <end position="92"/>
    </location>
    <ligand>
        <name>ATP</name>
        <dbReference type="ChEBI" id="CHEBI:30616"/>
    </ligand>
</feature>
<comment type="subcellular location">
    <subcellularLocation>
        <location evidence="11 12">Cytoplasm</location>
    </subcellularLocation>
</comment>
<feature type="modified residue" description="N6-carboxylysine" evidence="11">
    <location>
        <position position="195"/>
    </location>
</feature>
<feature type="binding site" evidence="11">
    <location>
        <position position="155"/>
    </location>
    <ligand>
        <name>UDP-N-acetyl-alpha-D-muramoyl-L-alanyl-D-glutamate</name>
        <dbReference type="ChEBI" id="CHEBI:83900"/>
    </ligand>
</feature>
<evidence type="ECO:0000259" key="14">
    <source>
        <dbReference type="Pfam" id="PF02875"/>
    </source>
</evidence>
<feature type="domain" description="Mur ligase central" evidence="15">
    <location>
        <begin position="84"/>
        <end position="289"/>
    </location>
</feature>
<dbReference type="Proteomes" id="UP001215216">
    <property type="component" value="Chromosome"/>
</dbReference>
<dbReference type="Pfam" id="PF08245">
    <property type="entry name" value="Mur_ligase_M"/>
    <property type="match status" value="1"/>
</dbReference>
<dbReference type="EC" id="6.3.2.-" evidence="11"/>
<dbReference type="EMBL" id="CP121208">
    <property type="protein sequence ID" value="WFM82807.1"/>
    <property type="molecule type" value="Genomic_DNA"/>
</dbReference>
<keyword evidence="5 11" id="KW-0547">Nucleotide-binding</keyword>
<dbReference type="NCBIfam" id="TIGR01085">
    <property type="entry name" value="murE"/>
    <property type="match status" value="1"/>
</dbReference>
<dbReference type="Gene3D" id="3.90.190.20">
    <property type="entry name" value="Mur ligase, C-terminal domain"/>
    <property type="match status" value="1"/>
</dbReference>
<dbReference type="InterPro" id="IPR005761">
    <property type="entry name" value="UDP-N-AcMur-Glu-dNH2Pim_ligase"/>
</dbReference>
<evidence type="ECO:0000256" key="7">
    <source>
        <dbReference type="ARBA" id="ARBA00022960"/>
    </source>
</evidence>
<dbReference type="Pfam" id="PF02875">
    <property type="entry name" value="Mur_ligase_C"/>
    <property type="match status" value="1"/>
</dbReference>
<reference evidence="16 17" key="1">
    <citation type="submission" date="2023-03" db="EMBL/GenBank/DDBJ databases">
        <title>Complete genome of Arcanobacterium canis strain DSM 25104 isolated in 2010 from a canine otitis externa in Germany.</title>
        <authorList>
            <person name="Borowiak M."/>
            <person name="Kreitlow A."/>
            <person name="Malorny B."/>
            <person name="Laemmler C."/>
            <person name="Prenger-Berninghoff E."/>
            <person name="Ploetz M."/>
            <person name="Abdulmawjood A."/>
        </authorList>
    </citation>
    <scope>NUCLEOTIDE SEQUENCE [LARGE SCALE GENOMIC DNA]</scope>
    <source>
        <strain evidence="16 17">DSM 25104</strain>
    </source>
</reference>
<comment type="function">
    <text evidence="11">Catalyzes the addition of an amino acid to the nucleotide precursor UDP-N-acetylmuramoyl-L-alanyl-D-glutamate (UMAG) in the biosynthesis of bacterial cell-wall peptidoglycan.</text>
</comment>
<dbReference type="RefSeq" id="WP_278012233.1">
    <property type="nucleotide sequence ID" value="NZ_CP121208.1"/>
</dbReference>
<dbReference type="InterPro" id="IPR000713">
    <property type="entry name" value="Mur_ligase_N"/>
</dbReference>
<dbReference type="Gene3D" id="3.40.1190.10">
    <property type="entry name" value="Mur-like, catalytic domain"/>
    <property type="match status" value="1"/>
</dbReference>
<comment type="PTM">
    <text evidence="11">Carboxylation is probably crucial for Mg(2+) binding and, consequently, for the gamma-phosphate positioning of ATP.</text>
</comment>
<dbReference type="InterPro" id="IPR036565">
    <property type="entry name" value="Mur-like_cat_sf"/>
</dbReference>
<evidence type="ECO:0000256" key="3">
    <source>
        <dbReference type="ARBA" id="ARBA00022598"/>
    </source>
</evidence>
<organism evidence="16 17">
    <name type="scientific">Arcanobacterium canis</name>
    <dbReference type="NCBI Taxonomy" id="999183"/>
    <lineage>
        <taxon>Bacteria</taxon>
        <taxon>Bacillati</taxon>
        <taxon>Actinomycetota</taxon>
        <taxon>Actinomycetes</taxon>
        <taxon>Actinomycetales</taxon>
        <taxon>Actinomycetaceae</taxon>
        <taxon>Arcanobacterium</taxon>
    </lineage>
</organism>
<keyword evidence="6 11" id="KW-0067">ATP-binding</keyword>
<evidence type="ECO:0000256" key="1">
    <source>
        <dbReference type="ARBA" id="ARBA00005898"/>
    </source>
</evidence>
<name>A0ABY8FWB4_9ACTO</name>
<evidence type="ECO:0000313" key="16">
    <source>
        <dbReference type="EMBL" id="WFM82807.1"/>
    </source>
</evidence>
<dbReference type="PROSITE" id="PS01011">
    <property type="entry name" value="FOLYLPOLYGLU_SYNT_1"/>
    <property type="match status" value="1"/>
</dbReference>
<feature type="binding site" evidence="11">
    <location>
        <begin position="128"/>
        <end position="129"/>
    </location>
    <ligand>
        <name>UDP-N-acetyl-alpha-D-muramoyl-L-alanyl-D-glutamate</name>
        <dbReference type="ChEBI" id="CHEBI:83900"/>
    </ligand>
</feature>
<proteinExistence type="inferred from homology"/>
<keyword evidence="7 11" id="KW-0133">Cell shape</keyword>
<comment type="caution">
    <text evidence="11">Lacks conserved residue(s) required for the propagation of feature annotation.</text>
</comment>
<protein>
    <recommendedName>
        <fullName evidence="11">UDP-N-acetylmuramyl-tripeptide synthetase</fullName>
        <ecNumber evidence="11">6.3.2.-</ecNumber>
    </recommendedName>
    <alternativeName>
        <fullName evidence="11">UDP-MurNAc-tripeptide synthetase</fullName>
    </alternativeName>
</protein>
<keyword evidence="3 11" id="KW-0436">Ligase</keyword>
<evidence type="ECO:0000313" key="17">
    <source>
        <dbReference type="Proteomes" id="UP001215216"/>
    </source>
</evidence>
<dbReference type="InterPro" id="IPR013221">
    <property type="entry name" value="Mur_ligase_cen"/>
</dbReference>
<dbReference type="InterPro" id="IPR018109">
    <property type="entry name" value="Folylpolyglutamate_synth_CS"/>
</dbReference>
<dbReference type="SUPFAM" id="SSF63418">
    <property type="entry name" value="MurE/MurF N-terminal domain"/>
    <property type="match status" value="1"/>
</dbReference>
<keyword evidence="9 11" id="KW-0131">Cell cycle</keyword>
<feature type="binding site" evidence="11">
    <location>
        <position position="161"/>
    </location>
    <ligand>
        <name>UDP-N-acetyl-alpha-D-muramoyl-L-alanyl-D-glutamate</name>
        <dbReference type="ChEBI" id="CHEBI:83900"/>
    </ligand>
</feature>
<evidence type="ECO:0000256" key="12">
    <source>
        <dbReference type="RuleBase" id="RU004135"/>
    </source>
</evidence>
<evidence type="ECO:0000256" key="2">
    <source>
        <dbReference type="ARBA" id="ARBA00022490"/>
    </source>
</evidence>
<evidence type="ECO:0000256" key="8">
    <source>
        <dbReference type="ARBA" id="ARBA00022984"/>
    </source>
</evidence>
<keyword evidence="2 11" id="KW-0963">Cytoplasm</keyword>
<gene>
    <name evidence="11" type="primary">murE</name>
    <name evidence="16" type="ORF">P7079_05210</name>
</gene>